<sequence length="57" mass="5967">QEPLLPTPSDSISEFILMDPHCPRLPGLMSSLGPAPGAHTASLLPLRLPEPVPTASL</sequence>
<dbReference type="EMBL" id="OX596095">
    <property type="protein sequence ID" value="CAM9476666.1"/>
    <property type="molecule type" value="Genomic_DNA"/>
</dbReference>
<reference evidence="1" key="2">
    <citation type="submission" date="2025-03" db="EMBL/GenBank/DDBJ databases">
        <authorList>
            <consortium name="ELIXIR-Norway"/>
            <consortium name="Elixir Norway"/>
        </authorList>
    </citation>
    <scope>NUCLEOTIDE SEQUENCE</scope>
</reference>
<evidence type="ECO:0000313" key="2">
    <source>
        <dbReference type="Proteomes" id="UP001162501"/>
    </source>
</evidence>
<gene>
    <name evidence="1" type="ORF">MRATA1EN22A_LOCUS3047</name>
</gene>
<reference evidence="1" key="1">
    <citation type="submission" date="2023-05" db="EMBL/GenBank/DDBJ databases">
        <authorList>
            <consortium name="ELIXIR-Norway"/>
        </authorList>
    </citation>
    <scope>NUCLEOTIDE SEQUENCE</scope>
</reference>
<organism evidence="1 2">
    <name type="scientific">Rangifer tarandus platyrhynchus</name>
    <name type="common">Svalbard reindeer</name>
    <dbReference type="NCBI Taxonomy" id="3082113"/>
    <lineage>
        <taxon>Eukaryota</taxon>
        <taxon>Metazoa</taxon>
        <taxon>Chordata</taxon>
        <taxon>Craniata</taxon>
        <taxon>Vertebrata</taxon>
        <taxon>Euteleostomi</taxon>
        <taxon>Mammalia</taxon>
        <taxon>Eutheria</taxon>
        <taxon>Laurasiatheria</taxon>
        <taxon>Artiodactyla</taxon>
        <taxon>Ruminantia</taxon>
        <taxon>Pecora</taxon>
        <taxon>Cervidae</taxon>
        <taxon>Odocoileinae</taxon>
        <taxon>Rangifer</taxon>
    </lineage>
</organism>
<proteinExistence type="predicted"/>
<evidence type="ECO:0000313" key="1">
    <source>
        <dbReference type="EMBL" id="CAM9476666.1"/>
    </source>
</evidence>
<feature type="non-terminal residue" evidence="1">
    <location>
        <position position="57"/>
    </location>
</feature>
<name>A0AC59Y8B4_RANTA</name>
<protein>
    <submittedName>
        <fullName evidence="1">Uncharacterized protein</fullName>
    </submittedName>
</protein>
<accession>A0AC59Y8B4</accession>
<dbReference type="Proteomes" id="UP001162501">
    <property type="component" value="Chromosome 11"/>
</dbReference>
<feature type="non-terminal residue" evidence="1">
    <location>
        <position position="1"/>
    </location>
</feature>